<dbReference type="KEGG" id="ccro:CMC5_065820"/>
<feature type="region of interest" description="Disordered" evidence="1">
    <location>
        <begin position="557"/>
        <end position="580"/>
    </location>
</feature>
<feature type="compositionally biased region" description="Low complexity" evidence="1">
    <location>
        <begin position="560"/>
        <end position="569"/>
    </location>
</feature>
<dbReference type="OrthoDB" id="5478567at2"/>
<keyword evidence="3" id="KW-1185">Reference proteome</keyword>
<dbReference type="STRING" id="52.CMC5_065820"/>
<dbReference type="Proteomes" id="UP000067626">
    <property type="component" value="Chromosome"/>
</dbReference>
<proteinExistence type="predicted"/>
<organism evidence="2 3">
    <name type="scientific">Chondromyces crocatus</name>
    <dbReference type="NCBI Taxonomy" id="52"/>
    <lineage>
        <taxon>Bacteria</taxon>
        <taxon>Pseudomonadati</taxon>
        <taxon>Myxococcota</taxon>
        <taxon>Polyangia</taxon>
        <taxon>Polyangiales</taxon>
        <taxon>Polyangiaceae</taxon>
        <taxon>Chondromyces</taxon>
    </lineage>
</organism>
<gene>
    <name evidence="2" type="ORF">CMC5_065820</name>
</gene>
<evidence type="ECO:0000256" key="1">
    <source>
        <dbReference type="SAM" id="MobiDB-lite"/>
    </source>
</evidence>
<accession>A0A0K1END5</accession>
<dbReference type="SUPFAM" id="SSF50939">
    <property type="entry name" value="Sialidases"/>
    <property type="match status" value="1"/>
</dbReference>
<dbReference type="AlphaFoldDB" id="A0A0K1END5"/>
<evidence type="ECO:0000313" key="3">
    <source>
        <dbReference type="Proteomes" id="UP000067626"/>
    </source>
</evidence>
<evidence type="ECO:0000313" key="2">
    <source>
        <dbReference type="EMBL" id="AKT42356.1"/>
    </source>
</evidence>
<reference evidence="2 3" key="1">
    <citation type="submission" date="2015-07" db="EMBL/GenBank/DDBJ databases">
        <title>Genome analysis of myxobacterium Chondromyces crocatus Cm c5 reveals a high potential for natural compound synthesis and the genetic basis for the loss of fruiting body formation.</title>
        <authorList>
            <person name="Zaburannyi N."/>
            <person name="Bunk B."/>
            <person name="Maier J."/>
            <person name="Overmann J."/>
            <person name="Mueller R."/>
        </authorList>
    </citation>
    <scope>NUCLEOTIDE SEQUENCE [LARGE SCALE GENOMIC DNA]</scope>
    <source>
        <strain evidence="2 3">Cm c5</strain>
    </source>
</reference>
<feature type="compositionally biased region" description="Low complexity" evidence="1">
    <location>
        <begin position="465"/>
        <end position="477"/>
    </location>
</feature>
<dbReference type="InterPro" id="IPR036278">
    <property type="entry name" value="Sialidase_sf"/>
</dbReference>
<name>A0A0K1END5_CHOCO</name>
<dbReference type="RefSeq" id="WP_050433996.1">
    <property type="nucleotide sequence ID" value="NZ_CP012159.1"/>
</dbReference>
<feature type="region of interest" description="Disordered" evidence="1">
    <location>
        <begin position="452"/>
        <end position="477"/>
    </location>
</feature>
<sequence length="1208" mass="125583">MSLTRRAPEAGASRDLSPTPLAVREKVLGRVERVRWALLLGTLGLLGGTPACSGSAPPATSTVSPVGAPVTSQTPTYTSPARWVYHPLLPVEPTAVLRLSDGKCVLTAEGGQRWLVTPRGTDRGAGASAASTCAGPATASPIPAVEDLVGVARGASSAWWFFGKSGAIYEASTPLGAFKRTLAPPAPLRKITGSSSGVLAVSEEGRLLRLVESEGGWKDIPLPSAPAASGTPTGAAPWAFDVAAGDDGQALALAVPEALFHSVDGGTTWARAPVSPKGLSRVGRLPEGSLLAEGMLRSVHWDPRRAEAFEVVKRELPARLHAAPEAGLPPSAMAVRMQRAALVGTRYVEVERSEDESAPWTFYSGSFEGGLAAVPIRGSETCSSLKLGAAGRTVVGICVKEEEDLVVADVLRSDDAGKTWSRATRLDTPHVDGIAVAVSPEGTVLITGVCKPGGGERPTEEAGQDADASASEASAAGDVACRPRGPLLLQMEGDRPVLSRAAAPALGGSAMLPAFSVDGRSAYFVGERVKDGHLALFVSHDGGETFAMRLLARDVAPQRAPTDPDAQETPPEDDEEDTGRGVGALQVVDESQLVPGEDGAVGMLLGRQGELQFVVTDEDGRVLSTQPLPDGATSIGIVGRRGLAGGSISSQERGGDSVPMVWESLDGGARWVDLPLSPAIVHDAGTSPLIACGVAGCLLGQSVTRVGWNGQAEPPLPSGPEPPREEAALKAPMVCEFPRGSAWTRVEQVVSRPRTMPGASEIMRGRAVWSVLTRSPSGAVGTVAALLPERAPAGASAPIGESKIVERSLFSPPPAGTRMGLAIRYQMEGYAAARMRLPGAPRSPLPIGMPLRDVEIAWENWMDGVSGRTRLPDVGPLELRDVVPAAGDAYEPELLSVSVRGLFMRPHADGAAAYFVEPAGRGKSHRFDYPSWPRSGTDRELQVSSDAAWVEGRPLAVGMVHLDSSAAITGLLLARQHAGVAASSGAGKAGASSASDDGVTSGGWAIEAFTIAPPPGEGGPLVQIDWSYAGGAIGVSTLLSHPIRRRGWASFQVFRSDGILGPAQALPTPWDLPAVPRPCSQTERAATPRIVAPMFARRDPLFPGTRHPIVVLDPSGLGGLPPSLTLLTSAVVLHGTPKEPCVAAWEASAVGTGEFTAVIPGDLAHAWLFRARDSRDSFEARPMACRFDPAVKLPQDVLGEPGTTQLGF</sequence>
<protein>
    <submittedName>
        <fullName evidence="2">Uncharacterized protein</fullName>
    </submittedName>
</protein>
<dbReference type="EMBL" id="CP012159">
    <property type="protein sequence ID" value="AKT42356.1"/>
    <property type="molecule type" value="Genomic_DNA"/>
</dbReference>